<dbReference type="InterPro" id="IPR043129">
    <property type="entry name" value="ATPase_NBD"/>
</dbReference>
<dbReference type="Pfam" id="PF00012">
    <property type="entry name" value="HSP70"/>
    <property type="match status" value="1"/>
</dbReference>
<dbReference type="PROSITE" id="PS00329">
    <property type="entry name" value="HSP70_2"/>
    <property type="match status" value="1"/>
</dbReference>
<sequence length="635" mass="69776">MEPVSEPVIGIDLGTSYCCVAVFQDGKVEVVPNETGSRVTPSFVAFTEQECLVGEAAKRYGQKNPEQCIYEVKRLMGRAFRDTDVQQDSKHWPFTVVEGSSGEALVEVPRLTSSYQQHGQHFKPEEISAMLLRRMKKIAEDFTNYPSIRNAVITVPAYFNDSQRQATKDAGENAGLNVLRLMNEPTAAALAYGHQRLIGKKCQNKRILLFDLGGGTFDVSIIAVTSGVDIISKFTVNGVAGDRHLGGADFDNRLVCHLLDEFEKQTGTNVALRSNQKTLLKLKGVAESAKRGLSSSVSADIDVERVYEDKDLHTELGRAKFESLIADLLAKCMAVVQDALNIANVSRTDIAEVVLVGGSTRIPRVKEMLKEFFGRPPLACGHVDEAVAYGAAVMAGMRANRCDDPGNGPRISVEDVTALSIGVKLNLDQMNVIIRRSSPLPAQGSECFSTAVDYQTSLSFYLYEGERAMCSDNRFLGVFHLQGFTPVRATGKPVTRLILNVDENGILHAAAEATDNHIQMGLTEGITIDCGHGQLNKEKAPMIVQEAQASKNMDDAIREAFRERRKLRALAIEMRKDLPKITPPNKRRLVTKRVNEVLTWLGAEERVATSDIYTGHHIMLLTVKDAEGIPGCFCM</sequence>
<dbReference type="InterPro" id="IPR013126">
    <property type="entry name" value="Hsp_70_fam"/>
</dbReference>
<dbReference type="SUPFAM" id="SSF100920">
    <property type="entry name" value="Heat shock protein 70kD (HSP70), peptide-binding domain"/>
    <property type="match status" value="1"/>
</dbReference>
<dbReference type="PROSITE" id="PS00297">
    <property type="entry name" value="HSP70_1"/>
    <property type="match status" value="1"/>
</dbReference>
<dbReference type="FunFam" id="3.30.420.40:FF:000004">
    <property type="entry name" value="Molecular chaperone DnaK"/>
    <property type="match status" value="1"/>
</dbReference>
<dbReference type="GO" id="GO:0005524">
    <property type="term" value="F:ATP binding"/>
    <property type="evidence" value="ECO:0007669"/>
    <property type="project" value="UniProtKB-KW"/>
</dbReference>
<gene>
    <name evidence="5" type="ORF">CBR_g52099</name>
</gene>
<evidence type="ECO:0000313" key="5">
    <source>
        <dbReference type="EMBL" id="GBG91217.1"/>
    </source>
</evidence>
<name>A0A388M9G1_CHABU</name>
<comment type="similarity">
    <text evidence="1 4">Belongs to the heat shock protein 70 family.</text>
</comment>
<dbReference type="PANTHER" id="PTHR19375">
    <property type="entry name" value="HEAT SHOCK PROTEIN 70KDA"/>
    <property type="match status" value="1"/>
</dbReference>
<keyword evidence="3 4" id="KW-0067">ATP-binding</keyword>
<dbReference type="PROSITE" id="PS01036">
    <property type="entry name" value="HSP70_3"/>
    <property type="match status" value="1"/>
</dbReference>
<dbReference type="GO" id="GO:0140662">
    <property type="term" value="F:ATP-dependent protein folding chaperone"/>
    <property type="evidence" value="ECO:0007669"/>
    <property type="project" value="InterPro"/>
</dbReference>
<evidence type="ECO:0000256" key="3">
    <source>
        <dbReference type="ARBA" id="ARBA00022840"/>
    </source>
</evidence>
<organism evidence="5 6">
    <name type="scientific">Chara braunii</name>
    <name type="common">Braun's stonewort</name>
    <dbReference type="NCBI Taxonomy" id="69332"/>
    <lineage>
        <taxon>Eukaryota</taxon>
        <taxon>Viridiplantae</taxon>
        <taxon>Streptophyta</taxon>
        <taxon>Charophyceae</taxon>
        <taxon>Charales</taxon>
        <taxon>Characeae</taxon>
        <taxon>Chara</taxon>
    </lineage>
</organism>
<dbReference type="Gene3D" id="3.30.30.30">
    <property type="match status" value="1"/>
</dbReference>
<comment type="caution">
    <text evidence="5">The sequence shown here is derived from an EMBL/GenBank/DDBJ whole genome shotgun (WGS) entry which is preliminary data.</text>
</comment>
<dbReference type="Gene3D" id="3.90.640.10">
    <property type="entry name" value="Actin, Chain A, domain 4"/>
    <property type="match status" value="1"/>
</dbReference>
<dbReference type="Gramene" id="GBG91217">
    <property type="protein sequence ID" value="GBG91217"/>
    <property type="gene ID" value="CBR_g52099"/>
</dbReference>
<dbReference type="FunFam" id="3.90.640.10:FF:000010">
    <property type="entry name" value="heat shock 70 kDa protein 14"/>
    <property type="match status" value="1"/>
</dbReference>
<dbReference type="Proteomes" id="UP000265515">
    <property type="component" value="Unassembled WGS sequence"/>
</dbReference>
<dbReference type="Gene3D" id="3.30.420.40">
    <property type="match status" value="2"/>
</dbReference>
<accession>A0A388M9G1</accession>
<dbReference type="STRING" id="69332.A0A388M9G1"/>
<dbReference type="InterPro" id="IPR029047">
    <property type="entry name" value="HSP70_peptide-bd_sf"/>
</dbReference>
<dbReference type="SUPFAM" id="SSF53067">
    <property type="entry name" value="Actin-like ATPase domain"/>
    <property type="match status" value="2"/>
</dbReference>
<keyword evidence="2 4" id="KW-0547">Nucleotide-binding</keyword>
<proteinExistence type="inferred from homology"/>
<protein>
    <submittedName>
        <fullName evidence="5">Uncharacterized protein</fullName>
    </submittedName>
</protein>
<dbReference type="FunFam" id="3.30.30.30:FF:000003">
    <property type="entry name" value="Heat shock protein 9"/>
    <property type="match status" value="1"/>
</dbReference>
<evidence type="ECO:0000313" key="6">
    <source>
        <dbReference type="Proteomes" id="UP000265515"/>
    </source>
</evidence>
<dbReference type="PRINTS" id="PR00301">
    <property type="entry name" value="HEATSHOCK70"/>
</dbReference>
<reference evidence="5 6" key="1">
    <citation type="journal article" date="2018" name="Cell">
        <title>The Chara Genome: Secondary Complexity and Implications for Plant Terrestrialization.</title>
        <authorList>
            <person name="Nishiyama T."/>
            <person name="Sakayama H."/>
            <person name="Vries J.D."/>
            <person name="Buschmann H."/>
            <person name="Saint-Marcoux D."/>
            <person name="Ullrich K.K."/>
            <person name="Haas F.B."/>
            <person name="Vanderstraeten L."/>
            <person name="Becker D."/>
            <person name="Lang D."/>
            <person name="Vosolsobe S."/>
            <person name="Rombauts S."/>
            <person name="Wilhelmsson P.K.I."/>
            <person name="Janitza P."/>
            <person name="Kern R."/>
            <person name="Heyl A."/>
            <person name="Rumpler F."/>
            <person name="Villalobos L.I.A.C."/>
            <person name="Clay J.M."/>
            <person name="Skokan R."/>
            <person name="Toyoda A."/>
            <person name="Suzuki Y."/>
            <person name="Kagoshima H."/>
            <person name="Schijlen E."/>
            <person name="Tajeshwar N."/>
            <person name="Catarino B."/>
            <person name="Hetherington A.J."/>
            <person name="Saltykova A."/>
            <person name="Bonnot C."/>
            <person name="Breuninger H."/>
            <person name="Symeonidi A."/>
            <person name="Radhakrishnan G.V."/>
            <person name="Van Nieuwerburgh F."/>
            <person name="Deforce D."/>
            <person name="Chang C."/>
            <person name="Karol K.G."/>
            <person name="Hedrich R."/>
            <person name="Ulvskov P."/>
            <person name="Glockner G."/>
            <person name="Delwiche C.F."/>
            <person name="Petrasek J."/>
            <person name="Van de Peer Y."/>
            <person name="Friml J."/>
            <person name="Beilby M."/>
            <person name="Dolan L."/>
            <person name="Kohara Y."/>
            <person name="Sugano S."/>
            <person name="Fujiyama A."/>
            <person name="Delaux P.-M."/>
            <person name="Quint M."/>
            <person name="TheiBen G."/>
            <person name="Hagemann M."/>
            <person name="Harholt J."/>
            <person name="Dunand C."/>
            <person name="Zachgo S."/>
            <person name="Langdale J."/>
            <person name="Maumus F."/>
            <person name="Straeten D.V.D."/>
            <person name="Gould S.B."/>
            <person name="Rensing S.A."/>
        </authorList>
    </citation>
    <scope>NUCLEOTIDE SEQUENCE [LARGE SCALE GENOMIC DNA]</scope>
    <source>
        <strain evidence="5 6">S276</strain>
    </source>
</reference>
<dbReference type="Gene3D" id="2.60.34.10">
    <property type="entry name" value="Substrate Binding Domain Of DNAk, Chain A, domain 1"/>
    <property type="match status" value="1"/>
</dbReference>
<dbReference type="InterPro" id="IPR018181">
    <property type="entry name" value="Heat_shock_70_CS"/>
</dbReference>
<keyword evidence="6" id="KW-1185">Reference proteome</keyword>
<dbReference type="EMBL" id="BFEA01000883">
    <property type="protein sequence ID" value="GBG91217.1"/>
    <property type="molecule type" value="Genomic_DNA"/>
</dbReference>
<dbReference type="CDD" id="cd24028">
    <property type="entry name" value="ASKHA_NBD_HSP70_HSPA1-like"/>
    <property type="match status" value="1"/>
</dbReference>
<evidence type="ECO:0000256" key="4">
    <source>
        <dbReference type="RuleBase" id="RU003322"/>
    </source>
</evidence>
<evidence type="ECO:0000256" key="1">
    <source>
        <dbReference type="ARBA" id="ARBA00007381"/>
    </source>
</evidence>
<dbReference type="AlphaFoldDB" id="A0A388M9G1"/>
<evidence type="ECO:0000256" key="2">
    <source>
        <dbReference type="ARBA" id="ARBA00022741"/>
    </source>
</evidence>